<proteinExistence type="predicted"/>
<evidence type="ECO:0000256" key="5">
    <source>
        <dbReference type="ARBA" id="ARBA00022519"/>
    </source>
</evidence>
<dbReference type="Proteomes" id="UP000242515">
    <property type="component" value="Unassembled WGS sequence"/>
</dbReference>
<dbReference type="InterPro" id="IPR005254">
    <property type="entry name" value="Heme_biosyn_assoc_TPR_pro"/>
</dbReference>
<keyword evidence="9 13" id="KW-1133">Transmembrane helix</keyword>
<dbReference type="SUPFAM" id="SSF48452">
    <property type="entry name" value="TPR-like"/>
    <property type="match status" value="1"/>
</dbReference>
<evidence type="ECO:0000256" key="2">
    <source>
        <dbReference type="ARBA" id="ARBA00004429"/>
    </source>
</evidence>
<dbReference type="NCBIfam" id="NF008017">
    <property type="entry name" value="PRK10747.1"/>
    <property type="match status" value="1"/>
</dbReference>
<dbReference type="OrthoDB" id="7067577at2"/>
<dbReference type="GO" id="GO:0006779">
    <property type="term" value="P:porphyrin-containing compound biosynthetic process"/>
    <property type="evidence" value="ECO:0007669"/>
    <property type="project" value="UniProtKB-KW"/>
</dbReference>
<keyword evidence="5" id="KW-0997">Cell inner membrane</keyword>
<dbReference type="InterPro" id="IPR013105">
    <property type="entry name" value="TPR_2"/>
</dbReference>
<keyword evidence="4" id="KW-1003">Cell membrane</keyword>
<evidence type="ECO:0000256" key="9">
    <source>
        <dbReference type="ARBA" id="ARBA00022989"/>
    </source>
</evidence>
<evidence type="ECO:0000256" key="8">
    <source>
        <dbReference type="ARBA" id="ARBA00022803"/>
    </source>
</evidence>
<dbReference type="EMBL" id="FOGC01000008">
    <property type="protein sequence ID" value="SEQ90985.1"/>
    <property type="molecule type" value="Genomic_DNA"/>
</dbReference>
<dbReference type="PROSITE" id="PS50005">
    <property type="entry name" value="TPR"/>
    <property type="match status" value="1"/>
</dbReference>
<evidence type="ECO:0000259" key="14">
    <source>
        <dbReference type="Pfam" id="PF07219"/>
    </source>
</evidence>
<keyword evidence="8 12" id="KW-0802">TPR repeat</keyword>
<reference evidence="16" key="1">
    <citation type="submission" date="2016-10" db="EMBL/GenBank/DDBJ databases">
        <authorList>
            <person name="Varghese N."/>
            <person name="Submissions S."/>
        </authorList>
    </citation>
    <scope>NUCLEOTIDE SEQUENCE [LARGE SCALE GENOMIC DNA]</scope>
    <source>
        <strain evidence="16">8N4</strain>
    </source>
</reference>
<keyword evidence="11" id="KW-0627">Porphyrin biosynthesis</keyword>
<dbReference type="InterPro" id="IPR019734">
    <property type="entry name" value="TPR_rpt"/>
</dbReference>
<dbReference type="STRING" id="988801.SAMN05216522_10896"/>
<dbReference type="GO" id="GO:0005886">
    <property type="term" value="C:plasma membrane"/>
    <property type="evidence" value="ECO:0007669"/>
    <property type="project" value="UniProtKB-SubCell"/>
</dbReference>
<dbReference type="Gene3D" id="1.25.40.10">
    <property type="entry name" value="Tetratricopeptide repeat domain"/>
    <property type="match status" value="2"/>
</dbReference>
<dbReference type="InterPro" id="IPR010817">
    <property type="entry name" value="HemY_N"/>
</dbReference>
<dbReference type="NCBIfam" id="TIGR00540">
    <property type="entry name" value="TPR_hemY_coli"/>
    <property type="match status" value="1"/>
</dbReference>
<dbReference type="Pfam" id="PF07219">
    <property type="entry name" value="HemY_N"/>
    <property type="match status" value="1"/>
</dbReference>
<sequence>MIKVLALFILLIAGIVLGPVFAGKQGYVLIQTSEWNIETSVTGLVIILLVALIVILLIEWVIRRLFRTGSRARRWFTGRKHRLAQKHTNTALIKLAEGDYQQVEKLMTKNADHSDTPVANYLLAAEAAQQRGDEIRANQHLERASELSTDNQIPVEITRARILLAREENHAARHTIDRLLDVAPRHPEVLRLAQTAYLRTGAWSALLDILPSLEKDQLVTKEEAETLTQKAWLGLIEQAMASGGSEGLKQWWGHQTRKTRQDSRLQAAMVTHLIECDDHEMAQVIAMDGLKRHYNERLVLAIPKIKTANSEDSEKLVRQLIKQHGSTPLLESTLGQLLMRRGEWQQAEEAFKAALAQRPDSFDYAWLGDVYDKMRRPEEAAKMRREGLHLTLKKYPDQ</sequence>
<feature type="domain" description="HemY N-terminal" evidence="14">
    <location>
        <begin position="26"/>
        <end position="132"/>
    </location>
</feature>
<evidence type="ECO:0000256" key="3">
    <source>
        <dbReference type="ARBA" id="ARBA00004744"/>
    </source>
</evidence>
<keyword evidence="7" id="KW-0677">Repeat</keyword>
<evidence type="ECO:0000256" key="13">
    <source>
        <dbReference type="SAM" id="Phobius"/>
    </source>
</evidence>
<keyword evidence="6 13" id="KW-0812">Transmembrane</keyword>
<comment type="function">
    <text evidence="1">Involved in a late step of protoheme IX synthesis.</text>
</comment>
<dbReference type="Pfam" id="PF07719">
    <property type="entry name" value="TPR_2"/>
    <property type="match status" value="1"/>
</dbReference>
<comment type="subcellular location">
    <subcellularLocation>
        <location evidence="2">Cell inner membrane</location>
        <topology evidence="2">Multi-pass membrane protein</topology>
    </subcellularLocation>
</comment>
<evidence type="ECO:0000256" key="4">
    <source>
        <dbReference type="ARBA" id="ARBA00022475"/>
    </source>
</evidence>
<feature type="repeat" description="TPR" evidence="12">
    <location>
        <begin position="328"/>
        <end position="361"/>
    </location>
</feature>
<evidence type="ECO:0000256" key="7">
    <source>
        <dbReference type="ARBA" id="ARBA00022737"/>
    </source>
</evidence>
<evidence type="ECO:0000256" key="10">
    <source>
        <dbReference type="ARBA" id="ARBA00023136"/>
    </source>
</evidence>
<evidence type="ECO:0000256" key="12">
    <source>
        <dbReference type="PROSITE-ProRule" id="PRU00339"/>
    </source>
</evidence>
<evidence type="ECO:0000256" key="1">
    <source>
        <dbReference type="ARBA" id="ARBA00002962"/>
    </source>
</evidence>
<keyword evidence="16" id="KW-1185">Reference proteome</keyword>
<dbReference type="GO" id="GO:0042168">
    <property type="term" value="P:heme metabolic process"/>
    <property type="evidence" value="ECO:0007669"/>
    <property type="project" value="InterPro"/>
</dbReference>
<dbReference type="InterPro" id="IPR011990">
    <property type="entry name" value="TPR-like_helical_dom_sf"/>
</dbReference>
<accession>A0A1H9JWR3</accession>
<name>A0A1H9JWR3_9GAMM</name>
<dbReference type="AlphaFoldDB" id="A0A1H9JWR3"/>
<evidence type="ECO:0000256" key="6">
    <source>
        <dbReference type="ARBA" id="ARBA00022692"/>
    </source>
</evidence>
<evidence type="ECO:0000313" key="15">
    <source>
        <dbReference type="EMBL" id="SEQ90985.1"/>
    </source>
</evidence>
<evidence type="ECO:0000256" key="11">
    <source>
        <dbReference type="ARBA" id="ARBA00023244"/>
    </source>
</evidence>
<protein>
    <submittedName>
        <fullName evidence="15">HemY protein</fullName>
    </submittedName>
</protein>
<evidence type="ECO:0000313" key="16">
    <source>
        <dbReference type="Proteomes" id="UP000242515"/>
    </source>
</evidence>
<comment type="pathway">
    <text evidence="3">Porphyrin-containing compound metabolism; protoheme biosynthesis.</text>
</comment>
<keyword evidence="10 13" id="KW-0472">Membrane</keyword>
<organism evidence="15 16">
    <name type="scientific">Rosenbergiella nectarea</name>
    <dbReference type="NCBI Taxonomy" id="988801"/>
    <lineage>
        <taxon>Bacteria</taxon>
        <taxon>Pseudomonadati</taxon>
        <taxon>Pseudomonadota</taxon>
        <taxon>Gammaproteobacteria</taxon>
        <taxon>Enterobacterales</taxon>
        <taxon>Erwiniaceae</taxon>
        <taxon>Rosenbergiella</taxon>
    </lineage>
</organism>
<dbReference type="UniPathway" id="UPA00252"/>
<gene>
    <name evidence="15" type="ORF">SAMN05216522_10896</name>
</gene>
<dbReference type="RefSeq" id="WP_092676681.1">
    <property type="nucleotide sequence ID" value="NZ_FOGC01000008.1"/>
</dbReference>
<feature type="transmembrane region" description="Helical" evidence="13">
    <location>
        <begin position="41"/>
        <end position="62"/>
    </location>
</feature>